<keyword evidence="3 5" id="KW-1133">Transmembrane helix</keyword>
<evidence type="ECO:0000256" key="2">
    <source>
        <dbReference type="ARBA" id="ARBA00022692"/>
    </source>
</evidence>
<dbReference type="AlphaFoldDB" id="A0A6A4VV79"/>
<keyword evidence="2 5" id="KW-0812">Transmembrane</keyword>
<dbReference type="PANTHER" id="PTHR22950:SF703">
    <property type="entry name" value="AMINO ACID TRANSPORTER TRANSMEMBRANE DOMAIN-CONTAINING PROTEIN"/>
    <property type="match status" value="1"/>
</dbReference>
<sequence>MTQMDAILFIVGELAGAGLLALSEALSNTGVIGILLILMCASAAAYTGGLLGRTWIYLESQYADLSTGHVRQPYAEMGRRTYGSWMGRVILTLMNITLFGTSVVLLLVSAELIQQLAAGALDTCIWVLVLTMVLTPVTWLGSPQHLRAPAMFALVSVVAGAVLMVVQMVTFPPEERPHVPLSPPSLATFCLGLSTIMFSFTGVSTFPTIQLDMAERARFSRAAVGGFAGLCMVYVPVAATGYMVYGDTVNINLIQNFTPGPLLIVIQVLLTVHFLGAFVMLINPVCQNLEGALHVSGASGLTRQRVLLRSGLMLMALFMAETVPSFGKIMHLIGGTFTLMLTFILPSLLYIRLRGEYRGTSKHGYKRYLVKRFYLSSLCLLCVALSSVVVYYSVDEIVAPGTFQTPCYLRWWLGPGAGDVDGLNSTTTVTDGLNVTAPSDM</sequence>
<feature type="transmembrane region" description="Helical" evidence="5">
    <location>
        <begin position="264"/>
        <end position="285"/>
    </location>
</feature>
<comment type="caution">
    <text evidence="7">The sequence shown here is derived from an EMBL/GenBank/DDBJ whole genome shotgun (WGS) entry which is preliminary data.</text>
</comment>
<dbReference type="Gene3D" id="1.20.1740.10">
    <property type="entry name" value="Amino acid/polyamine transporter I"/>
    <property type="match status" value="1"/>
</dbReference>
<evidence type="ECO:0000313" key="7">
    <source>
        <dbReference type="EMBL" id="KAF0298045.1"/>
    </source>
</evidence>
<feature type="transmembrane region" description="Helical" evidence="5">
    <location>
        <begin position="306"/>
        <end position="323"/>
    </location>
</feature>
<feature type="transmembrane region" description="Helical" evidence="5">
    <location>
        <begin position="186"/>
        <end position="209"/>
    </location>
</feature>
<gene>
    <name evidence="7" type="primary">AVT1B_0</name>
    <name evidence="7" type="ORF">FJT64_004602</name>
</gene>
<organism evidence="7 8">
    <name type="scientific">Amphibalanus amphitrite</name>
    <name type="common">Striped barnacle</name>
    <name type="synonym">Balanus amphitrite</name>
    <dbReference type="NCBI Taxonomy" id="1232801"/>
    <lineage>
        <taxon>Eukaryota</taxon>
        <taxon>Metazoa</taxon>
        <taxon>Ecdysozoa</taxon>
        <taxon>Arthropoda</taxon>
        <taxon>Crustacea</taxon>
        <taxon>Multicrustacea</taxon>
        <taxon>Cirripedia</taxon>
        <taxon>Thoracica</taxon>
        <taxon>Thoracicalcarea</taxon>
        <taxon>Balanomorpha</taxon>
        <taxon>Balanoidea</taxon>
        <taxon>Balanidae</taxon>
        <taxon>Amphibalaninae</taxon>
        <taxon>Amphibalanus</taxon>
    </lineage>
</organism>
<dbReference type="Proteomes" id="UP000440578">
    <property type="component" value="Unassembled WGS sequence"/>
</dbReference>
<evidence type="ECO:0000256" key="1">
    <source>
        <dbReference type="ARBA" id="ARBA00004141"/>
    </source>
</evidence>
<feature type="transmembrane region" description="Helical" evidence="5">
    <location>
        <begin position="31"/>
        <end position="51"/>
    </location>
</feature>
<evidence type="ECO:0000259" key="6">
    <source>
        <dbReference type="Pfam" id="PF01490"/>
    </source>
</evidence>
<keyword evidence="8" id="KW-1185">Reference proteome</keyword>
<feature type="domain" description="Amino acid transporter transmembrane" evidence="6">
    <location>
        <begin position="4"/>
        <end position="386"/>
    </location>
</feature>
<feature type="transmembrane region" description="Helical" evidence="5">
    <location>
        <begin position="372"/>
        <end position="394"/>
    </location>
</feature>
<feature type="transmembrane region" description="Helical" evidence="5">
    <location>
        <begin position="116"/>
        <end position="140"/>
    </location>
</feature>
<reference evidence="7 8" key="1">
    <citation type="submission" date="2019-07" db="EMBL/GenBank/DDBJ databases">
        <title>Draft genome assembly of a fouling barnacle, Amphibalanus amphitrite (Darwin, 1854): The first reference genome for Thecostraca.</title>
        <authorList>
            <person name="Kim W."/>
        </authorList>
    </citation>
    <scope>NUCLEOTIDE SEQUENCE [LARGE SCALE GENOMIC DNA]</scope>
    <source>
        <strain evidence="7">SNU_AA5</strain>
        <tissue evidence="7">Soma without cirri and trophi</tissue>
    </source>
</reference>
<evidence type="ECO:0000256" key="4">
    <source>
        <dbReference type="ARBA" id="ARBA00023136"/>
    </source>
</evidence>
<dbReference type="GO" id="GO:0015179">
    <property type="term" value="F:L-amino acid transmembrane transporter activity"/>
    <property type="evidence" value="ECO:0007669"/>
    <property type="project" value="TreeGrafter"/>
</dbReference>
<feature type="transmembrane region" description="Helical" evidence="5">
    <location>
        <begin position="329"/>
        <end position="351"/>
    </location>
</feature>
<dbReference type="EMBL" id="VIIS01001448">
    <property type="protein sequence ID" value="KAF0298045.1"/>
    <property type="molecule type" value="Genomic_DNA"/>
</dbReference>
<dbReference type="InterPro" id="IPR013057">
    <property type="entry name" value="AA_transpt_TM"/>
</dbReference>
<proteinExistence type="predicted"/>
<accession>A0A6A4VV79</accession>
<dbReference type="GO" id="GO:0005774">
    <property type="term" value="C:vacuolar membrane"/>
    <property type="evidence" value="ECO:0007669"/>
    <property type="project" value="TreeGrafter"/>
</dbReference>
<dbReference type="Pfam" id="PF01490">
    <property type="entry name" value="Aa_trans"/>
    <property type="match status" value="1"/>
</dbReference>
<comment type="subcellular location">
    <subcellularLocation>
        <location evidence="1">Membrane</location>
        <topology evidence="1">Multi-pass membrane protein</topology>
    </subcellularLocation>
</comment>
<feature type="transmembrane region" description="Helical" evidence="5">
    <location>
        <begin position="152"/>
        <end position="171"/>
    </location>
</feature>
<evidence type="ECO:0000256" key="5">
    <source>
        <dbReference type="SAM" id="Phobius"/>
    </source>
</evidence>
<dbReference type="PANTHER" id="PTHR22950">
    <property type="entry name" value="AMINO ACID TRANSPORTER"/>
    <property type="match status" value="1"/>
</dbReference>
<protein>
    <submittedName>
        <fullName evidence="7">Amino acid transporter AVT1B</fullName>
    </submittedName>
</protein>
<feature type="transmembrane region" description="Helical" evidence="5">
    <location>
        <begin position="221"/>
        <end position="244"/>
    </location>
</feature>
<evidence type="ECO:0000256" key="3">
    <source>
        <dbReference type="ARBA" id="ARBA00022989"/>
    </source>
</evidence>
<name>A0A6A4VV79_AMPAM</name>
<evidence type="ECO:0000313" key="8">
    <source>
        <dbReference type="Proteomes" id="UP000440578"/>
    </source>
</evidence>
<dbReference type="OrthoDB" id="655540at2759"/>
<feature type="transmembrane region" description="Helical" evidence="5">
    <location>
        <begin position="89"/>
        <end position="110"/>
    </location>
</feature>
<keyword evidence="4 5" id="KW-0472">Membrane</keyword>